<proteinExistence type="predicted"/>
<sequence length="310" mass="33401">PLSKLPDIEGLSPWITPNPDFYRVDTALTVPVIEPTDWSLMIHGLTKREMSLSFDDLLAMDVVDATVTLACVSNEVGGPLIGNAVWTGVLLSDVLALAEPLPVAEQVMAWSVDGFSAGFPLDTALDGRRALVAFGMNGEPLPLEHGFPVRLVIPGLYGYVSAVKWLFRLDLTRWEDGKGFWIDKGWSRDAPIKISSRIDVPAQRRVDAGSVPIAGVAWYPDVGVAAVEVSIDSGPWQPCRIGESGAPGYEAPGQEGEAWVQWLFLWEATPGRFGIRVRAIGADGTVQSGTHVFPAPNGAEGYHEISVTVT</sequence>
<dbReference type="EMBL" id="UINC01117858">
    <property type="protein sequence ID" value="SVC90581.1"/>
    <property type="molecule type" value="Genomic_DNA"/>
</dbReference>
<dbReference type="PANTHER" id="PTHR19372:SF7">
    <property type="entry name" value="SULFITE OXIDASE, MITOCHONDRIAL"/>
    <property type="match status" value="1"/>
</dbReference>
<dbReference type="Pfam" id="PF00174">
    <property type="entry name" value="Oxidored_molyb"/>
    <property type="match status" value="1"/>
</dbReference>
<evidence type="ECO:0000313" key="2">
    <source>
        <dbReference type="EMBL" id="SVC90581.1"/>
    </source>
</evidence>
<reference evidence="2" key="1">
    <citation type="submission" date="2018-05" db="EMBL/GenBank/DDBJ databases">
        <authorList>
            <person name="Lanie J.A."/>
            <person name="Ng W.-L."/>
            <person name="Kazmierczak K.M."/>
            <person name="Andrzejewski T.M."/>
            <person name="Davidsen T.M."/>
            <person name="Wayne K.J."/>
            <person name="Tettelin H."/>
            <person name="Glass J.I."/>
            <person name="Rusch D."/>
            <person name="Podicherti R."/>
            <person name="Tsui H.-C.T."/>
            <person name="Winkler M.E."/>
        </authorList>
    </citation>
    <scope>NUCLEOTIDE SEQUENCE</scope>
</reference>
<evidence type="ECO:0000259" key="1">
    <source>
        <dbReference type="Pfam" id="PF00174"/>
    </source>
</evidence>
<dbReference type="InterPro" id="IPR000572">
    <property type="entry name" value="OxRdtase_Mopterin-bd_dom"/>
</dbReference>
<organism evidence="2">
    <name type="scientific">marine metagenome</name>
    <dbReference type="NCBI Taxonomy" id="408172"/>
    <lineage>
        <taxon>unclassified sequences</taxon>
        <taxon>metagenomes</taxon>
        <taxon>ecological metagenomes</taxon>
    </lineage>
</organism>
<dbReference type="GO" id="GO:0020037">
    <property type="term" value="F:heme binding"/>
    <property type="evidence" value="ECO:0007669"/>
    <property type="project" value="TreeGrafter"/>
</dbReference>
<dbReference type="Gene3D" id="2.60.40.650">
    <property type="match status" value="1"/>
</dbReference>
<name>A0A382R1W6_9ZZZZ</name>
<feature type="domain" description="Oxidoreductase molybdopterin-binding" evidence="1">
    <location>
        <begin position="28"/>
        <end position="180"/>
    </location>
</feature>
<dbReference type="InterPro" id="IPR036374">
    <property type="entry name" value="OxRdtase_Mopterin-bd_sf"/>
</dbReference>
<dbReference type="GO" id="GO:0008482">
    <property type="term" value="F:sulfite oxidase activity"/>
    <property type="evidence" value="ECO:0007669"/>
    <property type="project" value="TreeGrafter"/>
</dbReference>
<gene>
    <name evidence="2" type="ORF">METZ01_LOCUS343435</name>
</gene>
<dbReference type="GO" id="GO:0043546">
    <property type="term" value="F:molybdopterin cofactor binding"/>
    <property type="evidence" value="ECO:0007669"/>
    <property type="project" value="TreeGrafter"/>
</dbReference>
<dbReference type="GO" id="GO:0006790">
    <property type="term" value="P:sulfur compound metabolic process"/>
    <property type="evidence" value="ECO:0007669"/>
    <property type="project" value="TreeGrafter"/>
</dbReference>
<dbReference type="SUPFAM" id="SSF56524">
    <property type="entry name" value="Oxidoreductase molybdopterin-binding domain"/>
    <property type="match status" value="1"/>
</dbReference>
<dbReference type="InterPro" id="IPR014756">
    <property type="entry name" value="Ig_E-set"/>
</dbReference>
<dbReference type="PANTHER" id="PTHR19372">
    <property type="entry name" value="SULFITE REDUCTASE"/>
    <property type="match status" value="1"/>
</dbReference>
<dbReference type="Gene3D" id="3.90.420.10">
    <property type="entry name" value="Oxidoreductase, molybdopterin-binding domain"/>
    <property type="match status" value="1"/>
</dbReference>
<protein>
    <recommendedName>
        <fullName evidence="1">Oxidoreductase molybdopterin-binding domain-containing protein</fullName>
    </recommendedName>
</protein>
<dbReference type="SUPFAM" id="SSF81296">
    <property type="entry name" value="E set domains"/>
    <property type="match status" value="1"/>
</dbReference>
<dbReference type="AlphaFoldDB" id="A0A382R1W6"/>
<feature type="non-terminal residue" evidence="2">
    <location>
        <position position="1"/>
    </location>
</feature>
<accession>A0A382R1W6</accession>